<evidence type="ECO:0000256" key="6">
    <source>
        <dbReference type="ARBA" id="ARBA00022777"/>
    </source>
</evidence>
<dbReference type="InterPro" id="IPR036890">
    <property type="entry name" value="HATPase_C_sf"/>
</dbReference>
<evidence type="ECO:0000256" key="9">
    <source>
        <dbReference type="SAM" id="Coils"/>
    </source>
</evidence>
<dbReference type="SUPFAM" id="SSF55874">
    <property type="entry name" value="ATPase domain of HSP90 chaperone/DNA topoisomerase II/histidine kinase"/>
    <property type="match status" value="1"/>
</dbReference>
<dbReference type="InterPro" id="IPR050351">
    <property type="entry name" value="BphY/WalK/GraS-like"/>
</dbReference>
<dbReference type="GO" id="GO:0004721">
    <property type="term" value="F:phosphoprotein phosphatase activity"/>
    <property type="evidence" value="ECO:0007669"/>
    <property type="project" value="TreeGrafter"/>
</dbReference>
<dbReference type="SMART" id="SM00387">
    <property type="entry name" value="HATPase_c"/>
    <property type="match status" value="1"/>
</dbReference>
<dbReference type="GO" id="GO:0016036">
    <property type="term" value="P:cellular response to phosphate starvation"/>
    <property type="evidence" value="ECO:0007669"/>
    <property type="project" value="TreeGrafter"/>
</dbReference>
<dbReference type="PRINTS" id="PR00344">
    <property type="entry name" value="BCTRLSENSOR"/>
</dbReference>
<dbReference type="InterPro" id="IPR003661">
    <property type="entry name" value="HisK_dim/P_dom"/>
</dbReference>
<dbReference type="InterPro" id="IPR005467">
    <property type="entry name" value="His_kinase_dom"/>
</dbReference>
<evidence type="ECO:0000256" key="5">
    <source>
        <dbReference type="ARBA" id="ARBA00022679"/>
    </source>
</evidence>
<dbReference type="InterPro" id="IPR003594">
    <property type="entry name" value="HATPase_dom"/>
</dbReference>
<name>A0A6N7VU10_9FIRM</name>
<dbReference type="Gene3D" id="1.10.287.130">
    <property type="match status" value="1"/>
</dbReference>
<organism evidence="12 13">
    <name type="scientific">Anaerococcus porci</name>
    <dbReference type="NCBI Taxonomy" id="2652269"/>
    <lineage>
        <taxon>Bacteria</taxon>
        <taxon>Bacillati</taxon>
        <taxon>Bacillota</taxon>
        <taxon>Tissierellia</taxon>
        <taxon>Tissierellales</taxon>
        <taxon>Peptoniphilaceae</taxon>
        <taxon>Anaerococcus</taxon>
    </lineage>
</organism>
<dbReference type="SUPFAM" id="SSF47384">
    <property type="entry name" value="Homodimeric domain of signal transducing histidine kinase"/>
    <property type="match status" value="1"/>
</dbReference>
<evidence type="ECO:0000256" key="7">
    <source>
        <dbReference type="ARBA" id="ARBA00023012"/>
    </source>
</evidence>
<dbReference type="FunFam" id="3.30.565.10:FF:000006">
    <property type="entry name" value="Sensor histidine kinase WalK"/>
    <property type="match status" value="1"/>
</dbReference>
<dbReference type="Pfam" id="PF02518">
    <property type="entry name" value="HATPase_c"/>
    <property type="match status" value="1"/>
</dbReference>
<evidence type="ECO:0000313" key="13">
    <source>
        <dbReference type="Proteomes" id="UP000441925"/>
    </source>
</evidence>
<gene>
    <name evidence="12" type="ORF">FYJ26_02550</name>
</gene>
<evidence type="ECO:0000256" key="4">
    <source>
        <dbReference type="ARBA" id="ARBA00022553"/>
    </source>
</evidence>
<keyword evidence="5" id="KW-0808">Transferase</keyword>
<evidence type="ECO:0000256" key="1">
    <source>
        <dbReference type="ARBA" id="ARBA00000085"/>
    </source>
</evidence>
<evidence type="ECO:0000259" key="11">
    <source>
        <dbReference type="PROSITE" id="PS50109"/>
    </source>
</evidence>
<sequence length="540" mass="62974">MKKIINRNINIIFTSLIILCLVITNFLSYKDKVKAQEEFIMSSLGFISYREISSNELKKFKESFNDLEILLKNEDGQIIYDSGINKIKIKNYEFENNNMVKKSKKNYFSYNTNLYAMKINNKILAIGFKSPSFINYLIRRTHIYLLAIVFILFINKILSKSIYRDLLFQFKDLFKNSEIFDEFSNNPKEFLLKEKNKIENLEAQNESLLSKIMNIEKITSNMEEGFIYFDKNGKVIIINDQAKNLLGVGDDVKIDNLIDNDDYKLTLRQTKLLKKGKDIDLDLDEISIKLFIDPIVYEEIDSYIILIIDDSKNKRAEVMRREFTANVTHELKSPLTSINGYAELIATGLAKNDDVKKFGKIINEEGNRLLNIIDDILKLSKLDEENLEEDRTIINVKDIADKVVIKFKRISDKKNIEVINEINDICIRTHESLFTDLITNIYENAIKYNKVNGKIFLKYQVDKRNTNLIIEDTGIGIKKEDTKRIFERFYVADKQRTRTLKSTGLGLSIVKHICNYLNYNIKVESKYGYGTRFVISIPNN</sequence>
<dbReference type="EC" id="2.7.13.3" evidence="3"/>
<dbReference type="InterPro" id="IPR036097">
    <property type="entry name" value="HisK_dim/P_sf"/>
</dbReference>
<dbReference type="CDD" id="cd00075">
    <property type="entry name" value="HATPase"/>
    <property type="match status" value="1"/>
</dbReference>
<dbReference type="PANTHER" id="PTHR45453">
    <property type="entry name" value="PHOSPHATE REGULON SENSOR PROTEIN PHOR"/>
    <property type="match status" value="1"/>
</dbReference>
<feature type="domain" description="Histidine kinase" evidence="11">
    <location>
        <begin position="326"/>
        <end position="540"/>
    </location>
</feature>
<protein>
    <recommendedName>
        <fullName evidence="3">histidine kinase</fullName>
        <ecNumber evidence="3">2.7.13.3</ecNumber>
    </recommendedName>
</protein>
<comment type="catalytic activity">
    <reaction evidence="1">
        <text>ATP + protein L-histidine = ADP + protein N-phospho-L-histidine.</text>
        <dbReference type="EC" id="2.7.13.3"/>
    </reaction>
</comment>
<feature type="coiled-coil region" evidence="9">
    <location>
        <begin position="191"/>
        <end position="218"/>
    </location>
</feature>
<comment type="subcellular location">
    <subcellularLocation>
        <location evidence="2">Membrane</location>
    </subcellularLocation>
</comment>
<evidence type="ECO:0000256" key="8">
    <source>
        <dbReference type="ARBA" id="ARBA00023136"/>
    </source>
</evidence>
<keyword evidence="6 12" id="KW-0418">Kinase</keyword>
<dbReference type="Gene3D" id="3.30.565.10">
    <property type="entry name" value="Histidine kinase-like ATPase, C-terminal domain"/>
    <property type="match status" value="1"/>
</dbReference>
<dbReference type="InterPro" id="IPR004358">
    <property type="entry name" value="Sig_transdc_His_kin-like_C"/>
</dbReference>
<dbReference type="FunFam" id="1.10.287.130:FF:000001">
    <property type="entry name" value="Two-component sensor histidine kinase"/>
    <property type="match status" value="1"/>
</dbReference>
<evidence type="ECO:0000313" key="12">
    <source>
        <dbReference type="EMBL" id="MSS77307.1"/>
    </source>
</evidence>
<evidence type="ECO:0000256" key="10">
    <source>
        <dbReference type="SAM" id="Phobius"/>
    </source>
</evidence>
<comment type="caution">
    <text evidence="12">The sequence shown here is derived from an EMBL/GenBank/DDBJ whole genome shotgun (WGS) entry which is preliminary data.</text>
</comment>
<evidence type="ECO:0000256" key="3">
    <source>
        <dbReference type="ARBA" id="ARBA00012438"/>
    </source>
</evidence>
<keyword evidence="13" id="KW-1185">Reference proteome</keyword>
<evidence type="ECO:0000256" key="2">
    <source>
        <dbReference type="ARBA" id="ARBA00004370"/>
    </source>
</evidence>
<dbReference type="Pfam" id="PF00512">
    <property type="entry name" value="HisKA"/>
    <property type="match status" value="1"/>
</dbReference>
<keyword evidence="8 10" id="KW-0472">Membrane</keyword>
<dbReference type="SMART" id="SM00388">
    <property type="entry name" value="HisKA"/>
    <property type="match status" value="1"/>
</dbReference>
<dbReference type="PROSITE" id="PS50109">
    <property type="entry name" value="HIS_KIN"/>
    <property type="match status" value="1"/>
</dbReference>
<proteinExistence type="predicted"/>
<dbReference type="EMBL" id="VULQ01000002">
    <property type="protein sequence ID" value="MSS77307.1"/>
    <property type="molecule type" value="Genomic_DNA"/>
</dbReference>
<keyword evidence="10" id="KW-0812">Transmembrane</keyword>
<reference evidence="12 13" key="1">
    <citation type="submission" date="2019-08" db="EMBL/GenBank/DDBJ databases">
        <title>In-depth cultivation of the pig gut microbiome towards novel bacterial diversity and tailored functional studies.</title>
        <authorList>
            <person name="Wylensek D."/>
            <person name="Hitch T.C.A."/>
            <person name="Clavel T."/>
        </authorList>
    </citation>
    <scope>NUCLEOTIDE SEQUENCE [LARGE SCALE GENOMIC DNA]</scope>
    <source>
        <strain evidence="12 13">WCA-380-WT-2B</strain>
    </source>
</reference>
<feature type="transmembrane region" description="Helical" evidence="10">
    <location>
        <begin position="9"/>
        <end position="29"/>
    </location>
</feature>
<dbReference type="AlphaFoldDB" id="A0A6N7VU10"/>
<keyword evidence="7" id="KW-0902">Two-component regulatory system</keyword>
<dbReference type="GO" id="GO:0000155">
    <property type="term" value="F:phosphorelay sensor kinase activity"/>
    <property type="evidence" value="ECO:0007669"/>
    <property type="project" value="InterPro"/>
</dbReference>
<accession>A0A6N7VU10</accession>
<keyword evidence="10" id="KW-1133">Transmembrane helix</keyword>
<dbReference type="Proteomes" id="UP000441925">
    <property type="component" value="Unassembled WGS sequence"/>
</dbReference>
<keyword evidence="4" id="KW-0597">Phosphoprotein</keyword>
<dbReference type="PANTHER" id="PTHR45453:SF1">
    <property type="entry name" value="PHOSPHATE REGULON SENSOR PROTEIN PHOR"/>
    <property type="match status" value="1"/>
</dbReference>
<dbReference type="CDD" id="cd00082">
    <property type="entry name" value="HisKA"/>
    <property type="match status" value="1"/>
</dbReference>
<dbReference type="RefSeq" id="WP_154539317.1">
    <property type="nucleotide sequence ID" value="NZ_VULQ01000002.1"/>
</dbReference>
<keyword evidence="9" id="KW-0175">Coiled coil</keyword>
<dbReference type="GO" id="GO:0005886">
    <property type="term" value="C:plasma membrane"/>
    <property type="evidence" value="ECO:0007669"/>
    <property type="project" value="TreeGrafter"/>
</dbReference>